<sequence>MKRDWLLPHSFRLVGWLLLVPALLLGIVWVYFDAVGKSLADSLGGSLEGHQTLTYFLDYLDEIISVAAILGLLTIGFAREKVEDEMIQQVRLESLQWAIYVNYGCLLISTLCFYDVAFFRVMIYNMFTPLLVFVGRYLWALHKLRRADELNAQGGLLSL</sequence>
<comment type="caution">
    <text evidence="2">The sequence shown here is derived from an EMBL/GenBank/DDBJ whole genome shotgun (WGS) entry which is preliminary data.</text>
</comment>
<feature type="transmembrane region" description="Helical" evidence="1">
    <location>
        <begin position="97"/>
        <end position="116"/>
    </location>
</feature>
<organism evidence="2 3">
    <name type="scientific">Fibrella forsythiae</name>
    <dbReference type="NCBI Taxonomy" id="2817061"/>
    <lineage>
        <taxon>Bacteria</taxon>
        <taxon>Pseudomonadati</taxon>
        <taxon>Bacteroidota</taxon>
        <taxon>Cytophagia</taxon>
        <taxon>Cytophagales</taxon>
        <taxon>Spirosomataceae</taxon>
        <taxon>Fibrella</taxon>
    </lineage>
</organism>
<feature type="transmembrane region" description="Helical" evidence="1">
    <location>
        <begin position="52"/>
        <end position="77"/>
    </location>
</feature>
<gene>
    <name evidence="2" type="ORF">J2I46_30795</name>
</gene>
<proteinExistence type="predicted"/>
<keyword evidence="3" id="KW-1185">Reference proteome</keyword>
<accession>A0ABS3JSL3</accession>
<name>A0ABS3JSL3_9BACT</name>
<reference evidence="2 3" key="1">
    <citation type="submission" date="2021-03" db="EMBL/GenBank/DDBJ databases">
        <title>Fibrella sp. HMF5405 genome sequencing and assembly.</title>
        <authorList>
            <person name="Kang H."/>
            <person name="Kim H."/>
            <person name="Bae S."/>
            <person name="Joh K."/>
        </authorList>
    </citation>
    <scope>NUCLEOTIDE SEQUENCE [LARGE SCALE GENOMIC DNA]</scope>
    <source>
        <strain evidence="2 3">HMF5405</strain>
    </source>
</reference>
<keyword evidence="1" id="KW-0472">Membrane</keyword>
<keyword evidence="1" id="KW-1133">Transmembrane helix</keyword>
<dbReference type="RefSeq" id="WP_207332954.1">
    <property type="nucleotide sequence ID" value="NZ_JAFMYW010000017.1"/>
</dbReference>
<feature type="transmembrane region" description="Helical" evidence="1">
    <location>
        <begin position="122"/>
        <end position="139"/>
    </location>
</feature>
<keyword evidence="1" id="KW-0812">Transmembrane</keyword>
<evidence type="ECO:0000313" key="2">
    <source>
        <dbReference type="EMBL" id="MBO0953002.1"/>
    </source>
</evidence>
<feature type="transmembrane region" description="Helical" evidence="1">
    <location>
        <begin position="12"/>
        <end position="32"/>
    </location>
</feature>
<dbReference type="EMBL" id="JAFMYW010000017">
    <property type="protein sequence ID" value="MBO0953002.1"/>
    <property type="molecule type" value="Genomic_DNA"/>
</dbReference>
<evidence type="ECO:0000313" key="3">
    <source>
        <dbReference type="Proteomes" id="UP000664628"/>
    </source>
</evidence>
<protein>
    <submittedName>
        <fullName evidence="2">Uncharacterized protein</fullName>
    </submittedName>
</protein>
<evidence type="ECO:0000256" key="1">
    <source>
        <dbReference type="SAM" id="Phobius"/>
    </source>
</evidence>
<dbReference type="Proteomes" id="UP000664628">
    <property type="component" value="Unassembled WGS sequence"/>
</dbReference>